<feature type="region of interest" description="Disordered" evidence="1">
    <location>
        <begin position="73"/>
        <end position="115"/>
    </location>
</feature>
<dbReference type="EMBL" id="OX597821">
    <property type="protein sequence ID" value="CAI9726615.1"/>
    <property type="molecule type" value="Genomic_DNA"/>
</dbReference>
<keyword evidence="3" id="KW-1185">Reference proteome</keyword>
<dbReference type="Proteomes" id="UP001162480">
    <property type="component" value="Chromosome 8"/>
</dbReference>
<name>A0AA36B288_OCTVU</name>
<reference evidence="2" key="1">
    <citation type="submission" date="2023-08" db="EMBL/GenBank/DDBJ databases">
        <authorList>
            <person name="Alioto T."/>
            <person name="Alioto T."/>
            <person name="Gomez Garrido J."/>
        </authorList>
    </citation>
    <scope>NUCLEOTIDE SEQUENCE</scope>
</reference>
<sequence>MSCQAKEVAGEASLFDSLLEIGWIILLTSTSAIPDILTDAYFKGMTIDKEFINLIKPDNKPIEYQEPEIKYSQKSMPKIKKKPKNDEVEGVRRQKRKVTKSPYSSICSSMMDMLT</sequence>
<protein>
    <submittedName>
        <fullName evidence="2">Uncharacterized protein</fullName>
    </submittedName>
</protein>
<accession>A0AA36B288</accession>
<evidence type="ECO:0000313" key="2">
    <source>
        <dbReference type="EMBL" id="CAI9726615.1"/>
    </source>
</evidence>
<evidence type="ECO:0000256" key="1">
    <source>
        <dbReference type="SAM" id="MobiDB-lite"/>
    </source>
</evidence>
<proteinExistence type="predicted"/>
<organism evidence="2 3">
    <name type="scientific">Octopus vulgaris</name>
    <name type="common">Common octopus</name>
    <dbReference type="NCBI Taxonomy" id="6645"/>
    <lineage>
        <taxon>Eukaryota</taxon>
        <taxon>Metazoa</taxon>
        <taxon>Spiralia</taxon>
        <taxon>Lophotrochozoa</taxon>
        <taxon>Mollusca</taxon>
        <taxon>Cephalopoda</taxon>
        <taxon>Coleoidea</taxon>
        <taxon>Octopodiformes</taxon>
        <taxon>Octopoda</taxon>
        <taxon>Incirrata</taxon>
        <taxon>Octopodidae</taxon>
        <taxon>Octopus</taxon>
    </lineage>
</organism>
<evidence type="ECO:0000313" key="3">
    <source>
        <dbReference type="Proteomes" id="UP001162480"/>
    </source>
</evidence>
<dbReference type="AlphaFoldDB" id="A0AA36B288"/>
<gene>
    <name evidence="2" type="ORF">OCTVUL_1B019034</name>
</gene>